<comment type="cofactor">
    <cofactor evidence="1">
        <name>Fe cation</name>
        <dbReference type="ChEBI" id="CHEBI:24875"/>
    </cofactor>
</comment>
<dbReference type="InterPro" id="IPR038659">
    <property type="entry name" value="AOX_sf"/>
</dbReference>
<dbReference type="GO" id="GO:0010230">
    <property type="term" value="P:alternative respiration"/>
    <property type="evidence" value="ECO:0007669"/>
    <property type="project" value="TreeGrafter"/>
</dbReference>
<dbReference type="PANTHER" id="PTHR31803:SF3">
    <property type="entry name" value="ALTERNATIVE OXIDASE"/>
    <property type="match status" value="1"/>
</dbReference>
<evidence type="ECO:0000256" key="10">
    <source>
        <dbReference type="ARBA" id="ARBA00023004"/>
    </source>
</evidence>
<dbReference type="InterPro" id="IPR002680">
    <property type="entry name" value="AOX"/>
</dbReference>
<organism evidence="13 14">
    <name type="scientific">Sphingomonas trueperi</name>
    <dbReference type="NCBI Taxonomy" id="53317"/>
    <lineage>
        <taxon>Bacteria</taxon>
        <taxon>Pseudomonadati</taxon>
        <taxon>Pseudomonadota</taxon>
        <taxon>Alphaproteobacteria</taxon>
        <taxon>Sphingomonadales</taxon>
        <taxon>Sphingomonadaceae</taxon>
        <taxon>Sphingomonas</taxon>
    </lineage>
</organism>
<evidence type="ECO:0000256" key="5">
    <source>
        <dbReference type="ARBA" id="ARBA00022692"/>
    </source>
</evidence>
<evidence type="ECO:0000256" key="8">
    <source>
        <dbReference type="ARBA" id="ARBA00022989"/>
    </source>
</evidence>
<accession>A0A7X5XXN8</accession>
<keyword evidence="11 12" id="KW-0472">Membrane</keyword>
<sequence length="247" mass="27599">MRRPPEIDLSIHHPAHGGSDRFALAVTRLLRFFADTFFAKRYGHRAIVLETVAAVPGMVGATLTHLRCLRQMKSDRGWIRILMEEAENERMHLMTFLEVCKPTLFERLIVLIVQWLFYIFFFALYLISPKTAHRLVGYFEEEAVISYTHYLAEIDAGRSANVPAPAIACRYWGLPESATLRDVVLVVRADEAHHRDVNHGFAADLGGKTPGAISPYPWHAAELDGPAVQEPVLSGLPAPQSSTNAIG</sequence>
<dbReference type="RefSeq" id="WP_241213466.1">
    <property type="nucleotide sequence ID" value="NZ_BAAADY010000012.1"/>
</dbReference>
<evidence type="ECO:0000256" key="9">
    <source>
        <dbReference type="ARBA" id="ARBA00023002"/>
    </source>
</evidence>
<comment type="subcellular location">
    <subcellularLocation>
        <location evidence="2">Membrane</location>
    </subcellularLocation>
</comment>
<keyword evidence="7" id="KW-0249">Electron transport</keyword>
<dbReference type="CDD" id="cd01053">
    <property type="entry name" value="AOX"/>
    <property type="match status" value="1"/>
</dbReference>
<dbReference type="Proteomes" id="UP000531251">
    <property type="component" value="Unassembled WGS sequence"/>
</dbReference>
<protein>
    <submittedName>
        <fullName evidence="13">Ubiquinol oxidase</fullName>
        <ecNumber evidence="13">1.10.3.11</ecNumber>
    </submittedName>
</protein>
<dbReference type="Gene3D" id="1.20.1260.140">
    <property type="entry name" value="Alternative oxidase"/>
    <property type="match status" value="1"/>
</dbReference>
<keyword evidence="6" id="KW-0479">Metal-binding</keyword>
<keyword evidence="9 13" id="KW-0560">Oxidoreductase</keyword>
<keyword evidence="3" id="KW-0813">Transport</keyword>
<feature type="transmembrane region" description="Helical" evidence="12">
    <location>
        <begin position="108"/>
        <end position="127"/>
    </location>
</feature>
<reference evidence="13 14" key="1">
    <citation type="submission" date="2020-03" db="EMBL/GenBank/DDBJ databases">
        <title>Genomic Encyclopedia of Type Strains, Phase IV (KMG-IV): sequencing the most valuable type-strain genomes for metagenomic binning, comparative biology and taxonomic classification.</title>
        <authorList>
            <person name="Goeker M."/>
        </authorList>
    </citation>
    <scope>NUCLEOTIDE SEQUENCE [LARGE SCALE GENOMIC DNA]</scope>
    <source>
        <strain evidence="13 14">DSM 7225</strain>
    </source>
</reference>
<dbReference type="AlphaFoldDB" id="A0A7X5XXN8"/>
<keyword evidence="10" id="KW-0408">Iron</keyword>
<evidence type="ECO:0000256" key="1">
    <source>
        <dbReference type="ARBA" id="ARBA00001962"/>
    </source>
</evidence>
<dbReference type="GO" id="GO:0102721">
    <property type="term" value="F:ubiquinol:oxygen oxidoreductase activity"/>
    <property type="evidence" value="ECO:0007669"/>
    <property type="project" value="UniProtKB-EC"/>
</dbReference>
<evidence type="ECO:0000256" key="4">
    <source>
        <dbReference type="ARBA" id="ARBA00022660"/>
    </source>
</evidence>
<dbReference type="EC" id="1.10.3.11" evidence="13"/>
<gene>
    <name evidence="13" type="ORF">GGR89_001573</name>
</gene>
<dbReference type="GO" id="GO:0009916">
    <property type="term" value="F:alternative oxidase activity"/>
    <property type="evidence" value="ECO:0007669"/>
    <property type="project" value="InterPro"/>
</dbReference>
<evidence type="ECO:0000256" key="12">
    <source>
        <dbReference type="SAM" id="Phobius"/>
    </source>
</evidence>
<evidence type="ECO:0000313" key="14">
    <source>
        <dbReference type="Proteomes" id="UP000531251"/>
    </source>
</evidence>
<evidence type="ECO:0000313" key="13">
    <source>
        <dbReference type="EMBL" id="NJB97267.1"/>
    </source>
</evidence>
<evidence type="ECO:0000256" key="6">
    <source>
        <dbReference type="ARBA" id="ARBA00022723"/>
    </source>
</evidence>
<dbReference type="Pfam" id="PF01786">
    <property type="entry name" value="AOX"/>
    <property type="match status" value="1"/>
</dbReference>
<evidence type="ECO:0000256" key="2">
    <source>
        <dbReference type="ARBA" id="ARBA00004370"/>
    </source>
</evidence>
<evidence type="ECO:0000256" key="3">
    <source>
        <dbReference type="ARBA" id="ARBA00022448"/>
    </source>
</evidence>
<keyword evidence="8 12" id="KW-1133">Transmembrane helix</keyword>
<keyword evidence="14" id="KW-1185">Reference proteome</keyword>
<proteinExistence type="predicted"/>
<dbReference type="PANTHER" id="PTHR31803">
    <property type="entry name" value="ALTERNATIVE OXIDASE"/>
    <property type="match status" value="1"/>
</dbReference>
<comment type="caution">
    <text evidence="13">The sequence shown here is derived from an EMBL/GenBank/DDBJ whole genome shotgun (WGS) entry which is preliminary data.</text>
</comment>
<keyword evidence="5 12" id="KW-0812">Transmembrane</keyword>
<dbReference type="GO" id="GO:0046872">
    <property type="term" value="F:metal ion binding"/>
    <property type="evidence" value="ECO:0007669"/>
    <property type="project" value="UniProtKB-KW"/>
</dbReference>
<keyword evidence="4" id="KW-0679">Respiratory chain</keyword>
<evidence type="ECO:0000256" key="7">
    <source>
        <dbReference type="ARBA" id="ARBA00022982"/>
    </source>
</evidence>
<dbReference type="GO" id="GO:0016020">
    <property type="term" value="C:membrane"/>
    <property type="evidence" value="ECO:0007669"/>
    <property type="project" value="UniProtKB-SubCell"/>
</dbReference>
<evidence type="ECO:0000256" key="11">
    <source>
        <dbReference type="ARBA" id="ARBA00023136"/>
    </source>
</evidence>
<name>A0A7X5XXN8_9SPHN</name>
<dbReference type="EMBL" id="JAATJB010000003">
    <property type="protein sequence ID" value="NJB97267.1"/>
    <property type="molecule type" value="Genomic_DNA"/>
</dbReference>